<dbReference type="EMBL" id="BTFZ01000020">
    <property type="protein sequence ID" value="GMM38436.1"/>
    <property type="molecule type" value="Genomic_DNA"/>
</dbReference>
<dbReference type="RefSeq" id="XP_064855431.1">
    <property type="nucleotide sequence ID" value="XM_064999359.1"/>
</dbReference>
<protein>
    <recommendedName>
        <fullName evidence="5">Mid2 domain-containing protein</fullName>
    </recommendedName>
</protein>
<evidence type="ECO:0000313" key="4">
    <source>
        <dbReference type="Proteomes" id="UP001360560"/>
    </source>
</evidence>
<keyword evidence="2" id="KW-1133">Transmembrane helix</keyword>
<comment type="caution">
    <text evidence="3">The sequence shown here is derived from an EMBL/GenBank/DDBJ whole genome shotgun (WGS) entry which is preliminary data.</text>
</comment>
<keyword evidence="2" id="KW-0472">Membrane</keyword>
<keyword evidence="4" id="KW-1185">Reference proteome</keyword>
<reference evidence="3 4" key="1">
    <citation type="journal article" date="2023" name="Elife">
        <title>Identification of key yeast species and microbe-microbe interactions impacting larval growth of Drosophila in the wild.</title>
        <authorList>
            <person name="Mure A."/>
            <person name="Sugiura Y."/>
            <person name="Maeda R."/>
            <person name="Honda K."/>
            <person name="Sakurai N."/>
            <person name="Takahashi Y."/>
            <person name="Watada M."/>
            <person name="Katoh T."/>
            <person name="Gotoh A."/>
            <person name="Gotoh Y."/>
            <person name="Taniguchi I."/>
            <person name="Nakamura K."/>
            <person name="Hayashi T."/>
            <person name="Katayama T."/>
            <person name="Uemura T."/>
            <person name="Hattori Y."/>
        </authorList>
    </citation>
    <scope>NUCLEOTIDE SEQUENCE [LARGE SCALE GENOMIC DNA]</scope>
    <source>
        <strain evidence="3 4">SC-9</strain>
    </source>
</reference>
<dbReference type="Proteomes" id="UP001360560">
    <property type="component" value="Unassembled WGS sequence"/>
</dbReference>
<proteinExistence type="predicted"/>
<evidence type="ECO:0008006" key="5">
    <source>
        <dbReference type="Google" id="ProtNLM"/>
    </source>
</evidence>
<organism evidence="3 4">
    <name type="scientific">Saccharomycopsis crataegensis</name>
    <dbReference type="NCBI Taxonomy" id="43959"/>
    <lineage>
        <taxon>Eukaryota</taxon>
        <taxon>Fungi</taxon>
        <taxon>Dikarya</taxon>
        <taxon>Ascomycota</taxon>
        <taxon>Saccharomycotina</taxon>
        <taxon>Saccharomycetes</taxon>
        <taxon>Saccharomycopsidaceae</taxon>
        <taxon>Saccharomycopsis</taxon>
    </lineage>
</organism>
<dbReference type="AlphaFoldDB" id="A0AAV5QV90"/>
<feature type="compositionally biased region" description="Polar residues" evidence="1">
    <location>
        <begin position="147"/>
        <end position="161"/>
    </location>
</feature>
<feature type="transmembrane region" description="Helical" evidence="2">
    <location>
        <begin position="57"/>
        <end position="78"/>
    </location>
</feature>
<evidence type="ECO:0000256" key="1">
    <source>
        <dbReference type="SAM" id="MobiDB-lite"/>
    </source>
</evidence>
<sequence length="317" mass="35224">MFIPQSQAMKRASSATQTTQSASQTYLDSATVVSAISKLNDTIVVLKKKVSSQQTSVAVLALFFSVLLVICLLGGVAICIRYQNRVRASQGIEPIANTRWLMAPMGPSLNSTVSVPSPNNNNNITTTTQMTQVERSQPQDWENPYTCETTSSANFPNNPHRSMSEDTLAGEDPPNASKIDILHTESCPRNIDDFDKNTLTDASSGTSSPNVNRYTIDIEFDPYNQQVENYEEAYLPPENYPVNDEDYGNYRETPDFDPFANRESSVANNRNFTHDDDEYEDNFMAPKKFLTVSTGPRQSVASSVYTRVQGPSYKNGF</sequence>
<evidence type="ECO:0000256" key="2">
    <source>
        <dbReference type="SAM" id="Phobius"/>
    </source>
</evidence>
<keyword evidence="2" id="KW-0812">Transmembrane</keyword>
<dbReference type="GeneID" id="90076424"/>
<name>A0AAV5QV90_9ASCO</name>
<gene>
    <name evidence="3" type="ORF">DASC09_057750</name>
</gene>
<evidence type="ECO:0000313" key="3">
    <source>
        <dbReference type="EMBL" id="GMM38436.1"/>
    </source>
</evidence>
<feature type="region of interest" description="Disordered" evidence="1">
    <location>
        <begin position="147"/>
        <end position="170"/>
    </location>
</feature>
<accession>A0AAV5QV90</accession>